<keyword evidence="1" id="KW-0472">Membrane</keyword>
<sequence>MAGTLGARFCTAFRQHLSLSLYETTTMSLSTSLKLARIAADSGAPYVGNLAKVAAAIMELLEAKGKNKAATKELCESITDTIVVVDTLIKMQGETGETHFKEICLEMERYLGLIIQGLKDAQRKQHGFKGILNAPEFKATIESYGRRVDHLRIDFLLQVMGDCKIAFMEIICKQHDLMVEMHSVKATASKEAMMISAMIKRTAYYSTLALCFFAFFLLSLGDDASPCHGRIGYKHIPPMPPD</sequence>
<reference evidence="3" key="1">
    <citation type="journal article" date="2017" name="Nat. Ecol. Evol.">
        <title>Genome expansion and lineage-specific genetic innovations in the forest pathogenic fungi Armillaria.</title>
        <authorList>
            <person name="Sipos G."/>
            <person name="Prasanna A.N."/>
            <person name="Walter M.C."/>
            <person name="O'Connor E."/>
            <person name="Balint B."/>
            <person name="Krizsan K."/>
            <person name="Kiss B."/>
            <person name="Hess J."/>
            <person name="Varga T."/>
            <person name="Slot J."/>
            <person name="Riley R."/>
            <person name="Boka B."/>
            <person name="Rigling D."/>
            <person name="Barry K."/>
            <person name="Lee J."/>
            <person name="Mihaltcheva S."/>
            <person name="LaButti K."/>
            <person name="Lipzen A."/>
            <person name="Waldron R."/>
            <person name="Moloney N.M."/>
            <person name="Sperisen C."/>
            <person name="Kredics L."/>
            <person name="Vagvoelgyi C."/>
            <person name="Patrignani A."/>
            <person name="Fitzpatrick D."/>
            <person name="Nagy I."/>
            <person name="Doyle S."/>
            <person name="Anderson J.B."/>
            <person name="Grigoriev I.V."/>
            <person name="Gueldener U."/>
            <person name="Muensterkoetter M."/>
            <person name="Nagy L.G."/>
        </authorList>
    </citation>
    <scope>NUCLEOTIDE SEQUENCE [LARGE SCALE GENOMIC DNA]</scope>
    <source>
        <strain evidence="3">Ar21-2</strain>
    </source>
</reference>
<gene>
    <name evidence="2" type="ORF">ARMGADRAFT_1132933</name>
</gene>
<dbReference type="InParanoid" id="A0A2H3DAG1"/>
<proteinExistence type="predicted"/>
<feature type="transmembrane region" description="Helical" evidence="1">
    <location>
        <begin position="203"/>
        <end position="221"/>
    </location>
</feature>
<protein>
    <submittedName>
        <fullName evidence="2">Uncharacterized protein</fullName>
    </submittedName>
</protein>
<evidence type="ECO:0000313" key="2">
    <source>
        <dbReference type="EMBL" id="PBK84476.1"/>
    </source>
</evidence>
<dbReference type="EMBL" id="KZ293698">
    <property type="protein sequence ID" value="PBK84476.1"/>
    <property type="molecule type" value="Genomic_DNA"/>
</dbReference>
<keyword evidence="1" id="KW-1133">Transmembrane helix</keyword>
<dbReference type="InterPro" id="IPR036537">
    <property type="entry name" value="Adaptor_Cbl_N_dom_sf"/>
</dbReference>
<name>A0A2H3DAG1_ARMGA</name>
<accession>A0A2H3DAG1</accession>
<dbReference type="AlphaFoldDB" id="A0A2H3DAG1"/>
<dbReference type="Proteomes" id="UP000217790">
    <property type="component" value="Unassembled WGS sequence"/>
</dbReference>
<organism evidence="2 3">
    <name type="scientific">Armillaria gallica</name>
    <name type="common">Bulbous honey fungus</name>
    <name type="synonym">Armillaria bulbosa</name>
    <dbReference type="NCBI Taxonomy" id="47427"/>
    <lineage>
        <taxon>Eukaryota</taxon>
        <taxon>Fungi</taxon>
        <taxon>Dikarya</taxon>
        <taxon>Basidiomycota</taxon>
        <taxon>Agaricomycotina</taxon>
        <taxon>Agaricomycetes</taxon>
        <taxon>Agaricomycetidae</taxon>
        <taxon>Agaricales</taxon>
        <taxon>Marasmiineae</taxon>
        <taxon>Physalacriaceae</taxon>
        <taxon>Armillaria</taxon>
    </lineage>
</organism>
<dbReference type="Gene3D" id="1.20.930.20">
    <property type="entry name" value="Adaptor protein Cbl, N-terminal domain"/>
    <property type="match status" value="1"/>
</dbReference>
<keyword evidence="3" id="KW-1185">Reference proteome</keyword>
<evidence type="ECO:0000313" key="3">
    <source>
        <dbReference type="Proteomes" id="UP000217790"/>
    </source>
</evidence>
<dbReference type="OrthoDB" id="2974434at2759"/>
<evidence type="ECO:0000256" key="1">
    <source>
        <dbReference type="SAM" id="Phobius"/>
    </source>
</evidence>
<keyword evidence="1" id="KW-0812">Transmembrane</keyword>
<dbReference type="GO" id="GO:0007166">
    <property type="term" value="P:cell surface receptor signaling pathway"/>
    <property type="evidence" value="ECO:0007669"/>
    <property type="project" value="InterPro"/>
</dbReference>